<dbReference type="Pfam" id="PF00583">
    <property type="entry name" value="Acetyltransf_1"/>
    <property type="match status" value="1"/>
</dbReference>
<dbReference type="GO" id="GO:0016747">
    <property type="term" value="F:acyltransferase activity, transferring groups other than amino-acyl groups"/>
    <property type="evidence" value="ECO:0007669"/>
    <property type="project" value="InterPro"/>
</dbReference>
<dbReference type="AlphaFoldDB" id="A0A9D1JU51"/>
<reference evidence="4" key="2">
    <citation type="journal article" date="2021" name="PeerJ">
        <title>Extensive microbial diversity within the chicken gut microbiome revealed by metagenomics and culture.</title>
        <authorList>
            <person name="Gilroy R."/>
            <person name="Ravi A."/>
            <person name="Getino M."/>
            <person name="Pursley I."/>
            <person name="Horton D.L."/>
            <person name="Alikhan N.F."/>
            <person name="Baker D."/>
            <person name="Gharbi K."/>
            <person name="Hall N."/>
            <person name="Watson M."/>
            <person name="Adriaenssens E.M."/>
            <person name="Foster-Nyarko E."/>
            <person name="Jarju S."/>
            <person name="Secka A."/>
            <person name="Antonio M."/>
            <person name="Oren A."/>
            <person name="Chaudhuri R.R."/>
            <person name="La Ragione R."/>
            <person name="Hildebrand F."/>
            <person name="Pallen M.J."/>
        </authorList>
    </citation>
    <scope>NUCLEOTIDE SEQUENCE</scope>
    <source>
        <strain evidence="4">ChiHjej10B9-9673</strain>
    </source>
</reference>
<dbReference type="Gene3D" id="3.40.630.30">
    <property type="match status" value="1"/>
</dbReference>
<dbReference type="SUPFAM" id="SSF55729">
    <property type="entry name" value="Acyl-CoA N-acyltransferases (Nat)"/>
    <property type="match status" value="1"/>
</dbReference>
<dbReference type="PANTHER" id="PTHR43877">
    <property type="entry name" value="AMINOALKYLPHOSPHONATE N-ACETYLTRANSFERASE-RELATED-RELATED"/>
    <property type="match status" value="1"/>
</dbReference>
<protein>
    <submittedName>
        <fullName evidence="4">GNAT family N-acetyltransferase</fullName>
    </submittedName>
</protein>
<name>A0A9D1JU51_9FIRM</name>
<dbReference type="InterPro" id="IPR050832">
    <property type="entry name" value="Bact_Acetyltransf"/>
</dbReference>
<dbReference type="PANTHER" id="PTHR43877:SF2">
    <property type="entry name" value="AMINOALKYLPHOSPHONATE N-ACETYLTRANSFERASE-RELATED"/>
    <property type="match status" value="1"/>
</dbReference>
<dbReference type="Proteomes" id="UP000824001">
    <property type="component" value="Unassembled WGS sequence"/>
</dbReference>
<gene>
    <name evidence="4" type="ORF">IAC18_00995</name>
</gene>
<reference evidence="4" key="1">
    <citation type="submission" date="2020-10" db="EMBL/GenBank/DDBJ databases">
        <authorList>
            <person name="Gilroy R."/>
        </authorList>
    </citation>
    <scope>NUCLEOTIDE SEQUENCE</scope>
    <source>
        <strain evidence="4">ChiHjej10B9-9673</strain>
    </source>
</reference>
<evidence type="ECO:0000259" key="3">
    <source>
        <dbReference type="PROSITE" id="PS51186"/>
    </source>
</evidence>
<dbReference type="InterPro" id="IPR016181">
    <property type="entry name" value="Acyl_CoA_acyltransferase"/>
</dbReference>
<dbReference type="EMBL" id="DVJK01000028">
    <property type="protein sequence ID" value="HIS66115.1"/>
    <property type="molecule type" value="Genomic_DNA"/>
</dbReference>
<evidence type="ECO:0000256" key="2">
    <source>
        <dbReference type="ARBA" id="ARBA00023315"/>
    </source>
</evidence>
<keyword evidence="2" id="KW-0012">Acyltransferase</keyword>
<evidence type="ECO:0000256" key="1">
    <source>
        <dbReference type="ARBA" id="ARBA00022679"/>
    </source>
</evidence>
<comment type="caution">
    <text evidence="4">The sequence shown here is derived from an EMBL/GenBank/DDBJ whole genome shotgun (WGS) entry which is preliminary data.</text>
</comment>
<feature type="domain" description="N-acetyltransferase" evidence="3">
    <location>
        <begin position="1"/>
        <end position="173"/>
    </location>
</feature>
<proteinExistence type="predicted"/>
<evidence type="ECO:0000313" key="4">
    <source>
        <dbReference type="EMBL" id="HIS66115.1"/>
    </source>
</evidence>
<accession>A0A9D1JU51</accession>
<evidence type="ECO:0000313" key="5">
    <source>
        <dbReference type="Proteomes" id="UP000824001"/>
    </source>
</evidence>
<dbReference type="PROSITE" id="PS51186">
    <property type="entry name" value="GNAT"/>
    <property type="match status" value="1"/>
</dbReference>
<organism evidence="4 5">
    <name type="scientific">Candidatus Scatomorpha merdipullorum</name>
    <dbReference type="NCBI Taxonomy" id="2840927"/>
    <lineage>
        <taxon>Bacteria</taxon>
        <taxon>Bacillati</taxon>
        <taxon>Bacillota</taxon>
        <taxon>Clostridia</taxon>
        <taxon>Eubacteriales</taxon>
        <taxon>Candidatus Scatomorpha</taxon>
    </lineage>
</organism>
<keyword evidence="1" id="KW-0808">Transferase</keyword>
<sequence length="173" mass="19245">MIRPATAADLDAICAVYAEIFEKERAGERYTQWIEGVYPTRETAERGVGAGTMYVLEEGGRMDASMILNSFQPAEYYEMPWLYPAADEDVLVIHTLCVSPRASGRGLGTRMVDFASGFALGRGMKVIRLDTNVKNTPAQGFYLRHGFRLAGSRHSLHEGVLDTELVYMERSLA</sequence>
<dbReference type="CDD" id="cd04301">
    <property type="entry name" value="NAT_SF"/>
    <property type="match status" value="1"/>
</dbReference>
<dbReference type="InterPro" id="IPR000182">
    <property type="entry name" value="GNAT_dom"/>
</dbReference>